<dbReference type="SUPFAM" id="SSF52540">
    <property type="entry name" value="P-loop containing nucleoside triphosphate hydrolases"/>
    <property type="match status" value="1"/>
</dbReference>
<gene>
    <name evidence="3" type="ORF">G4Y79_01060</name>
</gene>
<dbReference type="InterPro" id="IPR051162">
    <property type="entry name" value="T4SS_component"/>
</dbReference>
<dbReference type="PANTHER" id="PTHR30121">
    <property type="entry name" value="UNCHARACTERIZED PROTEIN YJGR-RELATED"/>
    <property type="match status" value="1"/>
</dbReference>
<protein>
    <submittedName>
        <fullName evidence="3">DUF87 domain-containing protein</fullName>
    </submittedName>
</protein>
<evidence type="ECO:0000259" key="2">
    <source>
        <dbReference type="Pfam" id="PF01935"/>
    </source>
</evidence>
<evidence type="ECO:0000313" key="4">
    <source>
        <dbReference type="Proteomes" id="UP000594468"/>
    </source>
</evidence>
<evidence type="ECO:0000256" key="1">
    <source>
        <dbReference type="SAM" id="Coils"/>
    </source>
</evidence>
<dbReference type="InterPro" id="IPR027417">
    <property type="entry name" value="P-loop_NTPase"/>
</dbReference>
<dbReference type="RefSeq" id="WP_195171064.1">
    <property type="nucleotide sequence ID" value="NZ_CP062983.1"/>
</dbReference>
<dbReference type="Pfam" id="PF01935">
    <property type="entry name" value="DUF87"/>
    <property type="match status" value="1"/>
</dbReference>
<keyword evidence="4" id="KW-1185">Reference proteome</keyword>
<name>A0A7S8IDU8_9CHLR</name>
<feature type="coiled-coil region" evidence="1">
    <location>
        <begin position="760"/>
        <end position="798"/>
    </location>
</feature>
<dbReference type="PANTHER" id="PTHR30121:SF6">
    <property type="entry name" value="SLR6007 PROTEIN"/>
    <property type="match status" value="1"/>
</dbReference>
<dbReference type="AlphaFoldDB" id="A0A7S8IDU8"/>
<feature type="domain" description="Helicase HerA central" evidence="2">
    <location>
        <begin position="28"/>
        <end position="84"/>
    </location>
</feature>
<accession>A0A7S8IDU8</accession>
<dbReference type="EMBL" id="CP062983">
    <property type="protein sequence ID" value="QPC82995.1"/>
    <property type="molecule type" value="Genomic_DNA"/>
</dbReference>
<evidence type="ECO:0000313" key="3">
    <source>
        <dbReference type="EMBL" id="QPC82995.1"/>
    </source>
</evidence>
<sequence>MAFIEAPTNFYLGRMYDPQAQHLTDDVVYYDSRDLTTHAVVVGMTGSGKTGLCISMLEEAILDNIPAIVIDPKGDITNLALTFPNLTPEEFRPWIQEDDARRANMTPEQFAAHEAAKWRDGLARWDIVPDRLKWLKLATRLSIYTPGSDTGLPISILASLRAPNLDWNTQTELIRERINGVVTAIYALAGMNMRPVTDEPHVLMANIIEYNWRMGRDMTIEDIIRQIQKPPFKQLGVFEVDQYISEKKRYNLAMELNSVIAAPSFASWIQGEPLDIQHLLYTPDGKPKVSVFYISHLSEQERMFIMTLLLESMNAWMRMQNGTSSLRALLYIDEMFGYFPPYPKNPPSKEPLMRLLKQARAFGVGLILATQNPGDLDYKGLTNAGTWFIGRLQSENDYKRVVAGLRELASAEEDLNIEESSQLIAELKPRVFLMRNVHNRGGPILVHTRWAMNYLTGPLTRPQIGQLMAGKKQQAAALYQQNAYAQQYQQLQQNPWQQAQAGYYNQPQPQMGNYGYGAQGATPMAPPPPPGFPQGNGGTPPYGTPPYGTPPPFNAMNNGQQPNFGAQAAPGGNTIQSGQLPGGFIQTPTPPPVPNEITQYFLPTTMTDQQAFSKAGRSFNGGQVMLAYVPMLIAQTTVRYAQKSAEIYTMRKYAFHVADLPATGLVHWDEHVAPVVDSRQLSGEPFNASVSIYQEPPASLTDPKRLKTLQKDVVDFLYNTARLIIPYHSQFKLYGDPDGDMSDFQSRVTQQAREGRDEEMDKLNQKYGAAMDKLEDKLRRKQREYEAEQMEIRDRRRESLYTTGEAVLSIFRGRTNYTLSRMSRANRYKRQTEADIEESREVISDIEREMADLEAEYAQRLQEVNQKWVDIAASVEESTISPYKKDIAVDVFGIGWIPHYYVNANGQAIVVPAFG</sequence>
<feature type="coiled-coil region" evidence="1">
    <location>
        <begin position="829"/>
        <end position="863"/>
    </location>
</feature>
<reference evidence="3 4" key="1">
    <citation type="submission" date="2020-02" db="EMBL/GenBank/DDBJ databases">
        <authorList>
            <person name="Zheng R.K."/>
            <person name="Sun C.M."/>
        </authorList>
    </citation>
    <scope>NUCLEOTIDE SEQUENCE [LARGE SCALE GENOMIC DNA]</scope>
    <source>
        <strain evidence="4">rifampicinis</strain>
    </source>
</reference>
<organism evidence="3 4">
    <name type="scientific">Phototrophicus methaneseepsis</name>
    <dbReference type="NCBI Taxonomy" id="2710758"/>
    <lineage>
        <taxon>Bacteria</taxon>
        <taxon>Bacillati</taxon>
        <taxon>Chloroflexota</taxon>
        <taxon>Candidatus Thermofontia</taxon>
        <taxon>Phototrophicales</taxon>
        <taxon>Phototrophicaceae</taxon>
        <taxon>Phototrophicus</taxon>
    </lineage>
</organism>
<dbReference type="Proteomes" id="UP000594468">
    <property type="component" value="Chromosome"/>
</dbReference>
<dbReference type="Gene3D" id="3.40.50.300">
    <property type="entry name" value="P-loop containing nucleotide triphosphate hydrolases"/>
    <property type="match status" value="2"/>
</dbReference>
<proteinExistence type="predicted"/>
<dbReference type="InterPro" id="IPR002789">
    <property type="entry name" value="HerA_central"/>
</dbReference>
<dbReference type="KEGG" id="pmet:G4Y79_01060"/>
<keyword evidence="1" id="KW-0175">Coiled coil</keyword>